<evidence type="ECO:0000313" key="1">
    <source>
        <dbReference type="EMBL" id="KAE8353184.1"/>
    </source>
</evidence>
<sequence>MGSLALALAKNGRDYSVHAQEMPLCVTAIEMTHILCVPLHGRHMNALDPYVVVKISKGSRPFLTVTSADENPHGILYNDWTLAMQGSTLRLKDASKDPLTSLEPLPSLWTRGIASLPLTERRIFKKDPNCLVQSNLQFVGFARVAPTEGAKVNLHLPYEVHGGCLILQSPTVYSYAALFGLS</sequence>
<protein>
    <submittedName>
        <fullName evidence="1">Uncharacterized protein</fullName>
    </submittedName>
</protein>
<dbReference type="AlphaFoldDB" id="A0A5N6Z689"/>
<gene>
    <name evidence="1" type="ORF">BDV28DRAFT_112686</name>
</gene>
<dbReference type="Proteomes" id="UP000327118">
    <property type="component" value="Unassembled WGS sequence"/>
</dbReference>
<name>A0A5N6Z689_9EURO</name>
<accession>A0A5N6Z689</accession>
<dbReference type="EMBL" id="ML739105">
    <property type="protein sequence ID" value="KAE8353184.1"/>
    <property type="molecule type" value="Genomic_DNA"/>
</dbReference>
<keyword evidence="2" id="KW-1185">Reference proteome</keyword>
<reference evidence="2" key="1">
    <citation type="submission" date="2019-04" db="EMBL/GenBank/DDBJ databases">
        <title>Friends and foes A comparative genomics studyof 23 Aspergillus species from section Flavi.</title>
        <authorList>
            <consortium name="DOE Joint Genome Institute"/>
            <person name="Kjaerbolling I."/>
            <person name="Vesth T."/>
            <person name="Frisvad J.C."/>
            <person name="Nybo J.L."/>
            <person name="Theobald S."/>
            <person name="Kildgaard S."/>
            <person name="Isbrandt T."/>
            <person name="Kuo A."/>
            <person name="Sato A."/>
            <person name="Lyhne E.K."/>
            <person name="Kogle M.E."/>
            <person name="Wiebenga A."/>
            <person name="Kun R.S."/>
            <person name="Lubbers R.J."/>
            <person name="Makela M.R."/>
            <person name="Barry K."/>
            <person name="Chovatia M."/>
            <person name="Clum A."/>
            <person name="Daum C."/>
            <person name="Haridas S."/>
            <person name="He G."/>
            <person name="LaButti K."/>
            <person name="Lipzen A."/>
            <person name="Mondo S."/>
            <person name="Riley R."/>
            <person name="Salamov A."/>
            <person name="Simmons B.A."/>
            <person name="Magnuson J.K."/>
            <person name="Henrissat B."/>
            <person name="Mortensen U.H."/>
            <person name="Larsen T.O."/>
            <person name="Devries R.P."/>
            <person name="Grigoriev I.V."/>
            <person name="Machida M."/>
            <person name="Baker S.E."/>
            <person name="Andersen M.R."/>
        </authorList>
    </citation>
    <scope>NUCLEOTIDE SEQUENCE [LARGE SCALE GENOMIC DNA]</scope>
    <source>
        <strain evidence="2">CBS 553.77</strain>
    </source>
</reference>
<proteinExistence type="predicted"/>
<organism evidence="1 2">
    <name type="scientific">Aspergillus coremiiformis</name>
    <dbReference type="NCBI Taxonomy" id="138285"/>
    <lineage>
        <taxon>Eukaryota</taxon>
        <taxon>Fungi</taxon>
        <taxon>Dikarya</taxon>
        <taxon>Ascomycota</taxon>
        <taxon>Pezizomycotina</taxon>
        <taxon>Eurotiomycetes</taxon>
        <taxon>Eurotiomycetidae</taxon>
        <taxon>Eurotiales</taxon>
        <taxon>Aspergillaceae</taxon>
        <taxon>Aspergillus</taxon>
        <taxon>Aspergillus subgen. Circumdati</taxon>
    </lineage>
</organism>
<evidence type="ECO:0000313" key="2">
    <source>
        <dbReference type="Proteomes" id="UP000327118"/>
    </source>
</evidence>